<gene>
    <name evidence="2" type="ORF">K9W45_04675</name>
</gene>
<proteinExistence type="predicted"/>
<protein>
    <submittedName>
        <fullName evidence="2">Uncharacterized protein</fullName>
    </submittedName>
</protein>
<keyword evidence="1" id="KW-0812">Transmembrane</keyword>
<dbReference type="Proteomes" id="UP001201020">
    <property type="component" value="Chromosome"/>
</dbReference>
<keyword evidence="1" id="KW-0472">Membrane</keyword>
<name>A0A9Y1BMG7_9ARCH</name>
<sequence length="50" mass="5696">MQKMIAMDSGFVALLVIIVISGSLLIYDLFKFVITIKKEIARRKNVPEKN</sequence>
<reference evidence="2" key="1">
    <citation type="journal article" date="2022" name="Nat. Microbiol.">
        <title>Unique mobile elements and scalable gene flow at the prokaryote-eukaryote boundary revealed by circularized Asgard archaea genomes.</title>
        <authorList>
            <person name="Wu F."/>
            <person name="Speth D.R."/>
            <person name="Philosof A."/>
            <person name="Cremiere A."/>
            <person name="Narayanan A."/>
            <person name="Barco R.A."/>
            <person name="Connon S.A."/>
            <person name="Amend J.P."/>
            <person name="Antoshechkin I.A."/>
            <person name="Orphan V.J."/>
        </authorList>
    </citation>
    <scope>NUCLEOTIDE SEQUENCE</scope>
    <source>
        <strain evidence="2">PM71</strain>
    </source>
</reference>
<accession>A0A9Y1BMG7</accession>
<dbReference type="AlphaFoldDB" id="A0A9Y1BMG7"/>
<organism evidence="2">
    <name type="scientific">Candidatus Heimdallarchaeum aukensis</name>
    <dbReference type="NCBI Taxonomy" id="2876573"/>
    <lineage>
        <taxon>Archaea</taxon>
        <taxon>Promethearchaeati</taxon>
        <taxon>Candidatus Heimdallarchaeota</taxon>
        <taxon>Candidatus Heimdallarchaeia (ex Rinke et al. 2021) (nom. nud.)</taxon>
        <taxon>Candidatus Heimdallarchaeales</taxon>
        <taxon>Candidatus Heimdallarchaeaceae</taxon>
        <taxon>Candidatus Heimdallarchaeum</taxon>
    </lineage>
</organism>
<dbReference type="EMBL" id="CP084166">
    <property type="protein sequence ID" value="UJG41761.1"/>
    <property type="molecule type" value="Genomic_DNA"/>
</dbReference>
<evidence type="ECO:0000313" key="2">
    <source>
        <dbReference type="EMBL" id="UJG41761.1"/>
    </source>
</evidence>
<evidence type="ECO:0000256" key="1">
    <source>
        <dbReference type="SAM" id="Phobius"/>
    </source>
</evidence>
<feature type="transmembrane region" description="Helical" evidence="1">
    <location>
        <begin position="12"/>
        <end position="34"/>
    </location>
</feature>
<keyword evidence="1" id="KW-1133">Transmembrane helix</keyword>